<evidence type="ECO:0008006" key="4">
    <source>
        <dbReference type="Google" id="ProtNLM"/>
    </source>
</evidence>
<comment type="caution">
    <text evidence="2">The sequence shown here is derived from an EMBL/GenBank/DDBJ whole genome shotgun (WGS) entry which is preliminary data.</text>
</comment>
<evidence type="ECO:0000256" key="1">
    <source>
        <dbReference type="SAM" id="MobiDB-lite"/>
    </source>
</evidence>
<reference evidence="3" key="1">
    <citation type="submission" date="2018-09" db="EMBL/GenBank/DDBJ databases">
        <title>Acidovorax cavernicola nov. sp. isolated from Gruta de las Maravillas (Aracena, Spain).</title>
        <authorList>
            <person name="Jurado V."/>
            <person name="Gutierrez-Patricio S."/>
            <person name="Gonzalez-Pimentel J.L."/>
            <person name="Miller A.Z."/>
            <person name="Laiz L."/>
            <person name="Saiz-Jimenez C."/>
        </authorList>
    </citation>
    <scope>NUCLEOTIDE SEQUENCE [LARGE SCALE GENOMIC DNA]</scope>
    <source>
        <strain evidence="3">1011MAR3C25</strain>
    </source>
</reference>
<accession>A0A418SSZ8</accession>
<organism evidence="2 3">
    <name type="scientific">Paracoccus onubensis</name>
    <dbReference type="NCBI Taxonomy" id="1675788"/>
    <lineage>
        <taxon>Bacteria</taxon>
        <taxon>Pseudomonadati</taxon>
        <taxon>Pseudomonadota</taxon>
        <taxon>Alphaproteobacteria</taxon>
        <taxon>Rhodobacterales</taxon>
        <taxon>Paracoccaceae</taxon>
        <taxon>Paracoccus</taxon>
    </lineage>
</organism>
<proteinExistence type="predicted"/>
<evidence type="ECO:0000313" key="3">
    <source>
        <dbReference type="Proteomes" id="UP000284202"/>
    </source>
</evidence>
<protein>
    <recommendedName>
        <fullName evidence="4">Lipoprotein</fullName>
    </recommendedName>
</protein>
<dbReference type="PROSITE" id="PS51257">
    <property type="entry name" value="PROKAR_LIPOPROTEIN"/>
    <property type="match status" value="1"/>
</dbReference>
<feature type="region of interest" description="Disordered" evidence="1">
    <location>
        <begin position="64"/>
        <end position="87"/>
    </location>
</feature>
<dbReference type="EMBL" id="QZCG01000009">
    <property type="protein sequence ID" value="RJE83998.1"/>
    <property type="molecule type" value="Genomic_DNA"/>
</dbReference>
<dbReference type="Proteomes" id="UP000284202">
    <property type="component" value="Unassembled WGS sequence"/>
</dbReference>
<feature type="compositionally biased region" description="Low complexity" evidence="1">
    <location>
        <begin position="75"/>
        <end position="87"/>
    </location>
</feature>
<sequence>MRGCLIIMVLALAGCAENQGWNPNYQYGATPYGKYKTTREAALMAGNESPQVIPVARPFKAPTAADIAGRKKPARAAAAAPAAKPAQ</sequence>
<evidence type="ECO:0000313" key="2">
    <source>
        <dbReference type="EMBL" id="RJE83998.1"/>
    </source>
</evidence>
<gene>
    <name evidence="2" type="ORF">D3P04_13340</name>
</gene>
<dbReference type="RefSeq" id="WP_119749694.1">
    <property type="nucleotide sequence ID" value="NZ_QZCG01000009.1"/>
</dbReference>
<keyword evidence="3" id="KW-1185">Reference proteome</keyword>
<name>A0A418SSZ8_9RHOB</name>
<dbReference type="OrthoDB" id="7951357at2"/>
<dbReference type="AlphaFoldDB" id="A0A418SSZ8"/>